<feature type="compositionally biased region" description="Pro residues" evidence="1">
    <location>
        <begin position="67"/>
        <end position="84"/>
    </location>
</feature>
<keyword evidence="3" id="KW-1185">Reference proteome</keyword>
<comment type="caution">
    <text evidence="2">The sequence shown here is derived from an EMBL/GenBank/DDBJ whole genome shotgun (WGS) entry which is preliminary data.</text>
</comment>
<reference evidence="2" key="2">
    <citation type="submission" date="2020-11" db="EMBL/GenBank/DDBJ databases">
        <authorList>
            <person name="McCartney M.A."/>
            <person name="Auch B."/>
            <person name="Kono T."/>
            <person name="Mallez S."/>
            <person name="Becker A."/>
            <person name="Gohl D.M."/>
            <person name="Silverstein K.A.T."/>
            <person name="Koren S."/>
            <person name="Bechman K.B."/>
            <person name="Herman A."/>
            <person name="Abrahante J.E."/>
            <person name="Garbe J."/>
        </authorList>
    </citation>
    <scope>NUCLEOTIDE SEQUENCE</scope>
    <source>
        <strain evidence="2">Duluth1</strain>
        <tissue evidence="2">Whole animal</tissue>
    </source>
</reference>
<dbReference type="Proteomes" id="UP000828390">
    <property type="component" value="Unassembled WGS sequence"/>
</dbReference>
<protein>
    <submittedName>
        <fullName evidence="2">Uncharacterized protein</fullName>
    </submittedName>
</protein>
<evidence type="ECO:0000313" key="3">
    <source>
        <dbReference type="Proteomes" id="UP000828390"/>
    </source>
</evidence>
<organism evidence="2 3">
    <name type="scientific">Dreissena polymorpha</name>
    <name type="common">Zebra mussel</name>
    <name type="synonym">Mytilus polymorpha</name>
    <dbReference type="NCBI Taxonomy" id="45954"/>
    <lineage>
        <taxon>Eukaryota</taxon>
        <taxon>Metazoa</taxon>
        <taxon>Spiralia</taxon>
        <taxon>Lophotrochozoa</taxon>
        <taxon>Mollusca</taxon>
        <taxon>Bivalvia</taxon>
        <taxon>Autobranchia</taxon>
        <taxon>Heteroconchia</taxon>
        <taxon>Euheterodonta</taxon>
        <taxon>Imparidentia</taxon>
        <taxon>Neoheterodontei</taxon>
        <taxon>Myida</taxon>
        <taxon>Dreissenoidea</taxon>
        <taxon>Dreissenidae</taxon>
        <taxon>Dreissena</taxon>
    </lineage>
</organism>
<evidence type="ECO:0000313" key="2">
    <source>
        <dbReference type="EMBL" id="KAH3820200.1"/>
    </source>
</evidence>
<sequence length="110" mass="12602">MSLDKGSSRLSMRSTITAPQSYYYQVLAAGLTRFWPRLNFRWLHARFTCERPKVRAPFYFYAAPPPPPPPAPRLPPSATAPPPILRTLPPHTHLNVQHVEMSCSIIDHRR</sequence>
<accession>A0A9D4GRL1</accession>
<reference evidence="2" key="1">
    <citation type="journal article" date="2019" name="bioRxiv">
        <title>The Genome of the Zebra Mussel, Dreissena polymorpha: A Resource for Invasive Species Research.</title>
        <authorList>
            <person name="McCartney M.A."/>
            <person name="Auch B."/>
            <person name="Kono T."/>
            <person name="Mallez S."/>
            <person name="Zhang Y."/>
            <person name="Obille A."/>
            <person name="Becker A."/>
            <person name="Abrahante J.E."/>
            <person name="Garbe J."/>
            <person name="Badalamenti J.P."/>
            <person name="Herman A."/>
            <person name="Mangelson H."/>
            <person name="Liachko I."/>
            <person name="Sullivan S."/>
            <person name="Sone E.D."/>
            <person name="Koren S."/>
            <person name="Silverstein K.A.T."/>
            <person name="Beckman K.B."/>
            <person name="Gohl D.M."/>
        </authorList>
    </citation>
    <scope>NUCLEOTIDE SEQUENCE</scope>
    <source>
        <strain evidence="2">Duluth1</strain>
        <tissue evidence="2">Whole animal</tissue>
    </source>
</reference>
<feature type="region of interest" description="Disordered" evidence="1">
    <location>
        <begin position="67"/>
        <end position="89"/>
    </location>
</feature>
<dbReference type="EMBL" id="JAIWYP010000005">
    <property type="protein sequence ID" value="KAH3820200.1"/>
    <property type="molecule type" value="Genomic_DNA"/>
</dbReference>
<name>A0A9D4GRL1_DREPO</name>
<gene>
    <name evidence="2" type="ORF">DPMN_121944</name>
</gene>
<evidence type="ECO:0000256" key="1">
    <source>
        <dbReference type="SAM" id="MobiDB-lite"/>
    </source>
</evidence>
<proteinExistence type="predicted"/>
<dbReference type="AlphaFoldDB" id="A0A9D4GRL1"/>